<dbReference type="InterPro" id="IPR011257">
    <property type="entry name" value="DNA_glycosylase"/>
</dbReference>
<dbReference type="SUPFAM" id="SSF48150">
    <property type="entry name" value="DNA-glycosylase"/>
    <property type="match status" value="1"/>
</dbReference>
<dbReference type="PANTHER" id="PTHR30037:SF3">
    <property type="entry name" value="BLR0857 PROTEIN"/>
    <property type="match status" value="1"/>
</dbReference>
<dbReference type="Proteomes" id="UP000294656">
    <property type="component" value="Unassembled WGS sequence"/>
</dbReference>
<sequence length="227" mass="26297">MNYESFSDIYERAVARFSSEAELKQHLFHPLNAEELKRISDDRWLSAFSQKVFQSGISWKVVHNKWPNFEEVFFHFNIEKMLLIHDEMWEEKAKDKRIIRHLGKVLTIRENAAMIHDIAEEHGSFSNFVSDWPSHKITDLWQILKKSGSRLGGNTGPYTLRSLGKDSFLLTKDVEGYLRLNGIIETGRETKSALAAAQDAFNFWHEESNLPYSQISQCIAFGVNRSS</sequence>
<comment type="caution">
    <text evidence="1">The sequence shown here is derived from an EMBL/GenBank/DDBJ whole genome shotgun (WGS) entry which is preliminary data.</text>
</comment>
<dbReference type="GO" id="GO:0006284">
    <property type="term" value="P:base-excision repair"/>
    <property type="evidence" value="ECO:0007669"/>
    <property type="project" value="InterPro"/>
</dbReference>
<organism evidence="1 2">
    <name type="scientific">Marinomonas balearica</name>
    <dbReference type="NCBI Taxonomy" id="491947"/>
    <lineage>
        <taxon>Bacteria</taxon>
        <taxon>Pseudomonadati</taxon>
        <taxon>Pseudomonadota</taxon>
        <taxon>Gammaproteobacteria</taxon>
        <taxon>Oceanospirillales</taxon>
        <taxon>Oceanospirillaceae</taxon>
        <taxon>Marinomonas</taxon>
    </lineage>
</organism>
<dbReference type="InterPro" id="IPR005019">
    <property type="entry name" value="Adenine_glyco"/>
</dbReference>
<dbReference type="OrthoDB" id="9795156at2"/>
<dbReference type="GO" id="GO:0008725">
    <property type="term" value="F:DNA-3-methyladenine glycosylase activity"/>
    <property type="evidence" value="ECO:0007669"/>
    <property type="project" value="InterPro"/>
</dbReference>
<accession>A0A4R6MDS3</accession>
<dbReference type="InterPro" id="IPR052891">
    <property type="entry name" value="DNA-3mA_glycosylase"/>
</dbReference>
<dbReference type="Pfam" id="PF03352">
    <property type="entry name" value="Adenine_glyco"/>
    <property type="match status" value="1"/>
</dbReference>
<dbReference type="RefSeq" id="WP_133502525.1">
    <property type="nucleotide sequence ID" value="NZ_SNXC01000009.1"/>
</dbReference>
<keyword evidence="2" id="KW-1185">Reference proteome</keyword>
<evidence type="ECO:0000313" key="1">
    <source>
        <dbReference type="EMBL" id="TDO99684.1"/>
    </source>
</evidence>
<protein>
    <submittedName>
        <fullName evidence="1">DNA-3-methyladenine glycosylase I</fullName>
    </submittedName>
</protein>
<reference evidence="1 2" key="1">
    <citation type="submission" date="2019-03" db="EMBL/GenBank/DDBJ databases">
        <title>Genomic Encyclopedia of Type Strains, Phase III (KMG-III): the genomes of soil and plant-associated and newly described type strains.</title>
        <authorList>
            <person name="Whitman W."/>
        </authorList>
    </citation>
    <scope>NUCLEOTIDE SEQUENCE [LARGE SCALE GENOMIC DNA]</scope>
    <source>
        <strain evidence="1 2">CECT 7378</strain>
    </source>
</reference>
<dbReference type="PANTHER" id="PTHR30037">
    <property type="entry name" value="DNA-3-METHYLADENINE GLYCOSYLASE 1"/>
    <property type="match status" value="1"/>
</dbReference>
<dbReference type="EMBL" id="SNXC01000009">
    <property type="protein sequence ID" value="TDO99684.1"/>
    <property type="molecule type" value="Genomic_DNA"/>
</dbReference>
<proteinExistence type="predicted"/>
<dbReference type="Gene3D" id="1.10.340.30">
    <property type="entry name" value="Hypothetical protein, domain 2"/>
    <property type="match status" value="1"/>
</dbReference>
<evidence type="ECO:0000313" key="2">
    <source>
        <dbReference type="Proteomes" id="UP000294656"/>
    </source>
</evidence>
<gene>
    <name evidence="1" type="ORF">DFP79_0671</name>
</gene>
<name>A0A4R6MDS3_9GAMM</name>
<dbReference type="AlphaFoldDB" id="A0A4R6MDS3"/>